<feature type="compositionally biased region" description="Polar residues" evidence="1">
    <location>
        <begin position="54"/>
        <end position="71"/>
    </location>
</feature>
<feature type="region of interest" description="Disordered" evidence="1">
    <location>
        <begin position="47"/>
        <end position="90"/>
    </location>
</feature>
<comment type="caution">
    <text evidence="2">The sequence shown here is derived from an EMBL/GenBank/DDBJ whole genome shotgun (WGS) entry which is preliminary data.</text>
</comment>
<name>A0A4C1VWV1_EUMVA</name>
<evidence type="ECO:0000313" key="2">
    <source>
        <dbReference type="EMBL" id="GBP42414.1"/>
    </source>
</evidence>
<proteinExistence type="predicted"/>
<dbReference type="AlphaFoldDB" id="A0A4C1VWV1"/>
<dbReference type="Proteomes" id="UP000299102">
    <property type="component" value="Unassembled WGS sequence"/>
</dbReference>
<organism evidence="2 3">
    <name type="scientific">Eumeta variegata</name>
    <name type="common">Bagworm moth</name>
    <name type="synonym">Eumeta japonica</name>
    <dbReference type="NCBI Taxonomy" id="151549"/>
    <lineage>
        <taxon>Eukaryota</taxon>
        <taxon>Metazoa</taxon>
        <taxon>Ecdysozoa</taxon>
        <taxon>Arthropoda</taxon>
        <taxon>Hexapoda</taxon>
        <taxon>Insecta</taxon>
        <taxon>Pterygota</taxon>
        <taxon>Neoptera</taxon>
        <taxon>Endopterygota</taxon>
        <taxon>Lepidoptera</taxon>
        <taxon>Glossata</taxon>
        <taxon>Ditrysia</taxon>
        <taxon>Tineoidea</taxon>
        <taxon>Psychidae</taxon>
        <taxon>Oiketicinae</taxon>
        <taxon>Eumeta</taxon>
    </lineage>
</organism>
<evidence type="ECO:0000256" key="1">
    <source>
        <dbReference type="SAM" id="MobiDB-lite"/>
    </source>
</evidence>
<protein>
    <submittedName>
        <fullName evidence="2">Uncharacterized protein</fullName>
    </submittedName>
</protein>
<gene>
    <name evidence="2" type="ORF">EVAR_30047_1</name>
</gene>
<evidence type="ECO:0000313" key="3">
    <source>
        <dbReference type="Proteomes" id="UP000299102"/>
    </source>
</evidence>
<dbReference type="EMBL" id="BGZK01000417">
    <property type="protein sequence ID" value="GBP42414.1"/>
    <property type="molecule type" value="Genomic_DNA"/>
</dbReference>
<accession>A0A4C1VWV1</accession>
<reference evidence="2 3" key="1">
    <citation type="journal article" date="2019" name="Commun. Biol.">
        <title>The bagworm genome reveals a unique fibroin gene that provides high tensile strength.</title>
        <authorList>
            <person name="Kono N."/>
            <person name="Nakamura H."/>
            <person name="Ohtoshi R."/>
            <person name="Tomita M."/>
            <person name="Numata K."/>
            <person name="Arakawa K."/>
        </authorList>
    </citation>
    <scope>NUCLEOTIDE SEQUENCE [LARGE SCALE GENOMIC DNA]</scope>
</reference>
<feature type="region of interest" description="Disordered" evidence="1">
    <location>
        <begin position="133"/>
        <end position="165"/>
    </location>
</feature>
<keyword evidence="3" id="KW-1185">Reference proteome</keyword>
<sequence>MKRLMDVSEARETCNDRNIWKFVVSTYPCRKQAFDSVGIEAADGTRSSTESRDCYSSSRHAPTCARTSSGRRTIAHAPPRAVGHQTGRPSPGRCVALPSLLFRAALHLDTVSRFVRGNDSSLSPRLIYCRARRAPARPPRRADDSIPGRAARKSPRSIGVEHGPRFVAVQDSSQWRIEN</sequence>